<organism evidence="2 3">
    <name type="scientific">Campylobacter jejuni</name>
    <dbReference type="NCBI Taxonomy" id="197"/>
    <lineage>
        <taxon>Bacteria</taxon>
        <taxon>Pseudomonadati</taxon>
        <taxon>Campylobacterota</taxon>
        <taxon>Epsilonproteobacteria</taxon>
        <taxon>Campylobacterales</taxon>
        <taxon>Campylobacteraceae</taxon>
        <taxon>Campylobacter</taxon>
    </lineage>
</organism>
<dbReference type="RefSeq" id="WP_317725580.1">
    <property type="nucleotide sequence ID" value="NZ_AP028345.1"/>
</dbReference>
<reference evidence="2" key="1">
    <citation type="submission" date="2021-02" db="EMBL/GenBank/DDBJ databases">
        <authorList>
            <consortium name="PulseNet: The National Subtyping Network for Foodborne Disease Surveillance"/>
        </authorList>
    </citation>
    <scope>NUCLEOTIDE SEQUENCE</scope>
    <source>
        <strain evidence="2">PNUSAC020384</strain>
    </source>
</reference>
<sequence length="220" mass="24871">MIISIANEKGGSGKTTIATNLAFKLAFEGIDLMLVDADPQRSVETFIDYRVNNDLKLPFSSMSKIGSSLSQEVIKLKEKYDSIIIDTGGRDSKEMRQAFVVSDLILIPTIASGYDLAVLNKMLEIIKEASAINDKLKVLIFINRASPNPFLKEKIKNLKEYLNEKDIPDNVKIAETIIFERESYRNAVYDGLSVIELKEKNKAKEEIETFYSEILEYCKN</sequence>
<dbReference type="EMBL" id="AAYVUT010000015">
    <property type="protein sequence ID" value="EHB2512580.1"/>
    <property type="molecule type" value="Genomic_DNA"/>
</dbReference>
<dbReference type="AlphaFoldDB" id="A0AAN3QZJ5"/>
<dbReference type="SUPFAM" id="SSF52540">
    <property type="entry name" value="P-loop containing nucleoside triphosphate hydrolases"/>
    <property type="match status" value="1"/>
</dbReference>
<dbReference type="Proteomes" id="UP000735326">
    <property type="component" value="Unassembled WGS sequence"/>
</dbReference>
<comment type="caution">
    <text evidence="2">The sequence shown here is derived from an EMBL/GenBank/DDBJ whole genome shotgun (WGS) entry which is preliminary data.</text>
</comment>
<dbReference type="CDD" id="cd02042">
    <property type="entry name" value="ParAB_family"/>
    <property type="match status" value="1"/>
</dbReference>
<accession>A0AAN3QZJ5</accession>
<dbReference type="InterPro" id="IPR027417">
    <property type="entry name" value="P-loop_NTPase"/>
</dbReference>
<evidence type="ECO:0000313" key="3">
    <source>
        <dbReference type="Proteomes" id="UP000735326"/>
    </source>
</evidence>
<name>A0AAN3QZJ5_CAMJU</name>
<dbReference type="Pfam" id="PF01656">
    <property type="entry name" value="CbiA"/>
    <property type="match status" value="1"/>
</dbReference>
<feature type="domain" description="CobQ/CobB/MinD/ParA nucleotide binding" evidence="1">
    <location>
        <begin position="3"/>
        <end position="188"/>
    </location>
</feature>
<dbReference type="PANTHER" id="PTHR13696">
    <property type="entry name" value="P-LOOP CONTAINING NUCLEOSIDE TRIPHOSPHATE HYDROLASE"/>
    <property type="match status" value="1"/>
</dbReference>
<evidence type="ECO:0000259" key="1">
    <source>
        <dbReference type="Pfam" id="PF01656"/>
    </source>
</evidence>
<gene>
    <name evidence="2" type="ORF">JYC20_001779</name>
</gene>
<dbReference type="InterPro" id="IPR050678">
    <property type="entry name" value="DNA_Partitioning_ATPase"/>
</dbReference>
<evidence type="ECO:0000313" key="2">
    <source>
        <dbReference type="EMBL" id="EHB2512580.1"/>
    </source>
</evidence>
<dbReference type="InterPro" id="IPR002586">
    <property type="entry name" value="CobQ/CobB/MinD/ParA_Nub-bd_dom"/>
</dbReference>
<dbReference type="PANTHER" id="PTHR13696:SF96">
    <property type="entry name" value="COBQ_COBB_MIND_PARA NUCLEOTIDE BINDING DOMAIN-CONTAINING PROTEIN"/>
    <property type="match status" value="1"/>
</dbReference>
<protein>
    <submittedName>
        <fullName evidence="2">AAA family ATPase</fullName>
    </submittedName>
</protein>
<dbReference type="PIRSF" id="PIRSF009320">
    <property type="entry name" value="Nuc_binding_HP_1000"/>
    <property type="match status" value="1"/>
</dbReference>
<proteinExistence type="predicted"/>
<dbReference type="Gene3D" id="3.40.50.300">
    <property type="entry name" value="P-loop containing nucleotide triphosphate hydrolases"/>
    <property type="match status" value="1"/>
</dbReference>